<dbReference type="AlphaFoldDB" id="A0AAV4MKR4"/>
<evidence type="ECO:0000256" key="1">
    <source>
        <dbReference type="SAM" id="MobiDB-lite"/>
    </source>
</evidence>
<name>A0AAV4MKR4_CAEEX</name>
<dbReference type="EMBL" id="BPLR01002311">
    <property type="protein sequence ID" value="GIX72395.1"/>
    <property type="molecule type" value="Genomic_DNA"/>
</dbReference>
<accession>A0AAV4MKR4</accession>
<evidence type="ECO:0000313" key="3">
    <source>
        <dbReference type="Proteomes" id="UP001054945"/>
    </source>
</evidence>
<protein>
    <submittedName>
        <fullName evidence="2">Uncharacterized protein</fullName>
    </submittedName>
</protein>
<dbReference type="Proteomes" id="UP001054945">
    <property type="component" value="Unassembled WGS sequence"/>
</dbReference>
<proteinExistence type="predicted"/>
<organism evidence="2 3">
    <name type="scientific">Caerostris extrusa</name>
    <name type="common">Bark spider</name>
    <name type="synonym">Caerostris bankana</name>
    <dbReference type="NCBI Taxonomy" id="172846"/>
    <lineage>
        <taxon>Eukaryota</taxon>
        <taxon>Metazoa</taxon>
        <taxon>Ecdysozoa</taxon>
        <taxon>Arthropoda</taxon>
        <taxon>Chelicerata</taxon>
        <taxon>Arachnida</taxon>
        <taxon>Araneae</taxon>
        <taxon>Araneomorphae</taxon>
        <taxon>Entelegynae</taxon>
        <taxon>Araneoidea</taxon>
        <taxon>Araneidae</taxon>
        <taxon>Caerostris</taxon>
    </lineage>
</organism>
<keyword evidence="3" id="KW-1185">Reference proteome</keyword>
<sequence>MPYFYPGKNNRPCRWVAWIWTNTAMSIQVETLLQAIDTSSDMENNSRYSENHCTITAQSRSVHTISRRYFKSHLPLINRQSLPLGAIGNSLCKHSLPETRGGCSWGFRIKAPRIKQLQLAIHHFRSVRKSQLAEGTPPPSPRCSEGGNSTKFRDLNIIRLELGE</sequence>
<evidence type="ECO:0000313" key="2">
    <source>
        <dbReference type="EMBL" id="GIX72395.1"/>
    </source>
</evidence>
<reference evidence="2 3" key="1">
    <citation type="submission" date="2021-06" db="EMBL/GenBank/DDBJ databases">
        <title>Caerostris extrusa draft genome.</title>
        <authorList>
            <person name="Kono N."/>
            <person name="Arakawa K."/>
        </authorList>
    </citation>
    <scope>NUCLEOTIDE SEQUENCE [LARGE SCALE GENOMIC DNA]</scope>
</reference>
<gene>
    <name evidence="2" type="ORF">CEXT_479461</name>
</gene>
<feature type="region of interest" description="Disordered" evidence="1">
    <location>
        <begin position="129"/>
        <end position="150"/>
    </location>
</feature>
<comment type="caution">
    <text evidence="2">The sequence shown here is derived from an EMBL/GenBank/DDBJ whole genome shotgun (WGS) entry which is preliminary data.</text>
</comment>